<dbReference type="Pfam" id="PF14234">
    <property type="entry name" value="DUF4336"/>
    <property type="match status" value="1"/>
</dbReference>
<dbReference type="Proteomes" id="UP000010483">
    <property type="component" value="Chromosome"/>
</dbReference>
<evidence type="ECO:0000313" key="2">
    <source>
        <dbReference type="Proteomes" id="UP000010483"/>
    </source>
</evidence>
<accession>K9YNY2</accession>
<proteinExistence type="predicted"/>
<evidence type="ECO:0008006" key="3">
    <source>
        <dbReference type="Google" id="ProtNLM"/>
    </source>
</evidence>
<organism evidence="1 2">
    <name type="scientific">Cyanobacterium stanieri (strain ATCC 29140 / PCC 7202)</name>
    <dbReference type="NCBI Taxonomy" id="292563"/>
    <lineage>
        <taxon>Bacteria</taxon>
        <taxon>Bacillati</taxon>
        <taxon>Cyanobacteriota</taxon>
        <taxon>Cyanophyceae</taxon>
        <taxon>Oscillatoriophycideae</taxon>
        <taxon>Chroococcales</taxon>
        <taxon>Geminocystaceae</taxon>
        <taxon>Cyanobacterium</taxon>
    </lineage>
</organism>
<dbReference type="BioCyc" id="CSTA292563:G1353-1856-MONOMER"/>
<dbReference type="eggNOG" id="COG4221">
    <property type="taxonomic scope" value="Bacteria"/>
</dbReference>
<sequence>MINSNAISLYEPINQLKTVGDNIWIVDAPVVQMSIFAGIYLPFPTRMTIIRLKNDDLWIHSPTLLTDNLKEEIDQLGQVRHLISPNKLHYTHIPYWAKVYPDAISWASWGVEKRAKQNHIPIKFEKKLEDSVPWQQEIKQHHLRGNFLEEVLFFHPLSKTLILTDLIENFELHKVSKWLHIPFKLAGNADPDGKMPLDLRFTFFGHKARLNKALEQMLMWNPESIIIAHGRWYQQNGSAELKRAFRWLKNF</sequence>
<dbReference type="InterPro" id="IPR036866">
    <property type="entry name" value="RibonucZ/Hydroxyglut_hydro"/>
</dbReference>
<gene>
    <name evidence="1" type="ordered locus">Cyast_1848</name>
</gene>
<dbReference type="PANTHER" id="PTHR33835:SF1">
    <property type="entry name" value="METALLO-BETA-LACTAMASE DOMAIN-CONTAINING PROTEIN"/>
    <property type="match status" value="1"/>
</dbReference>
<reference evidence="2" key="1">
    <citation type="journal article" date="2013" name="Proc. Natl. Acad. Sci. U.S.A.">
        <title>Improving the coverage of the cyanobacterial phylum using diversity-driven genome sequencing.</title>
        <authorList>
            <person name="Shih P.M."/>
            <person name="Wu D."/>
            <person name="Latifi A."/>
            <person name="Axen S.D."/>
            <person name="Fewer D.P."/>
            <person name="Talla E."/>
            <person name="Calteau A."/>
            <person name="Cai F."/>
            <person name="Tandeau de Marsac N."/>
            <person name="Rippka R."/>
            <person name="Herdman M."/>
            <person name="Sivonen K."/>
            <person name="Coursin T."/>
            <person name="Laurent T."/>
            <person name="Goodwin L."/>
            <person name="Nolan M."/>
            <person name="Davenport K.W."/>
            <person name="Han C.S."/>
            <person name="Rubin E.M."/>
            <person name="Eisen J.A."/>
            <person name="Woyke T."/>
            <person name="Gugger M."/>
            <person name="Kerfeld C.A."/>
        </authorList>
    </citation>
    <scope>NUCLEOTIDE SEQUENCE [LARGE SCALE GENOMIC DNA]</scope>
    <source>
        <strain evidence="2">ATCC 29140 / PCC 7202</strain>
    </source>
</reference>
<dbReference type="KEGG" id="csn:Cyast_1848"/>
<name>K9YNY2_CYASC</name>
<dbReference type="InterPro" id="IPR025638">
    <property type="entry name" value="DUF4336"/>
</dbReference>
<dbReference type="AlphaFoldDB" id="K9YNY2"/>
<dbReference type="PATRIC" id="fig|292563.3.peg.1930"/>
<evidence type="ECO:0000313" key="1">
    <source>
        <dbReference type="EMBL" id="AFZ47803.1"/>
    </source>
</evidence>
<dbReference type="EMBL" id="CP003940">
    <property type="protein sequence ID" value="AFZ47803.1"/>
    <property type="molecule type" value="Genomic_DNA"/>
</dbReference>
<dbReference type="HOGENOM" id="CLU_056292_2_0_3"/>
<dbReference type="SUPFAM" id="SSF56281">
    <property type="entry name" value="Metallo-hydrolase/oxidoreductase"/>
    <property type="match status" value="1"/>
</dbReference>
<dbReference type="STRING" id="292563.Cyast_1848"/>
<protein>
    <recommendedName>
        <fullName evidence="3">DUF4336 domain-containing protein</fullName>
    </recommendedName>
</protein>
<dbReference type="PANTHER" id="PTHR33835">
    <property type="entry name" value="YALI0C07656P"/>
    <property type="match status" value="1"/>
</dbReference>
<keyword evidence="2" id="KW-1185">Reference proteome</keyword>